<keyword evidence="1" id="KW-0472">Membrane</keyword>
<evidence type="ECO:0000313" key="2">
    <source>
        <dbReference type="EMBL" id="NYS26746.1"/>
    </source>
</evidence>
<dbReference type="RefSeq" id="WP_179907539.1">
    <property type="nucleotide sequence ID" value="NZ_JACBXS010000069.1"/>
</dbReference>
<evidence type="ECO:0000313" key="3">
    <source>
        <dbReference type="Proteomes" id="UP000529417"/>
    </source>
</evidence>
<keyword evidence="3" id="KW-1185">Reference proteome</keyword>
<dbReference type="AlphaFoldDB" id="A0A7Z0I2J2"/>
<proteinExistence type="predicted"/>
<feature type="transmembrane region" description="Helical" evidence="1">
    <location>
        <begin position="78"/>
        <end position="100"/>
    </location>
</feature>
<organism evidence="2 3">
    <name type="scientific">Rhabdonatronobacter sediminivivens</name>
    <dbReference type="NCBI Taxonomy" id="2743469"/>
    <lineage>
        <taxon>Bacteria</taxon>
        <taxon>Pseudomonadati</taxon>
        <taxon>Pseudomonadota</taxon>
        <taxon>Alphaproteobacteria</taxon>
        <taxon>Rhodobacterales</taxon>
        <taxon>Paracoccaceae</taxon>
        <taxon>Rhabdonatronobacter</taxon>
    </lineage>
</organism>
<feature type="transmembrane region" description="Helical" evidence="1">
    <location>
        <begin position="35"/>
        <end position="58"/>
    </location>
</feature>
<dbReference type="Proteomes" id="UP000529417">
    <property type="component" value="Unassembled WGS sequence"/>
</dbReference>
<reference evidence="2 3" key="1">
    <citation type="journal article" date="2000" name="Arch. Microbiol.">
        <title>Rhodobaca bogoriensis gen. nov. and sp. nov., an alkaliphilic purple nonsulfur bacterium from African Rift Valley soda lakes.</title>
        <authorList>
            <person name="Milford A.D."/>
            <person name="Achenbach L.A."/>
            <person name="Jung D.O."/>
            <person name="Madigan M.T."/>
        </authorList>
    </citation>
    <scope>NUCLEOTIDE SEQUENCE [LARGE SCALE GENOMIC DNA]</scope>
    <source>
        <strain evidence="2 3">2376</strain>
    </source>
</reference>
<keyword evidence="1" id="KW-0812">Transmembrane</keyword>
<keyword evidence="1" id="KW-1133">Transmembrane helix</keyword>
<accession>A0A7Z0I2J2</accession>
<evidence type="ECO:0000256" key="1">
    <source>
        <dbReference type="SAM" id="Phobius"/>
    </source>
</evidence>
<protein>
    <submittedName>
        <fullName evidence="2">Uncharacterized protein</fullName>
    </submittedName>
</protein>
<name>A0A7Z0I2J2_9RHOB</name>
<sequence>MTRYRHAQEGAGRHRFVPPLPALPLVSMAVTLWRMLANALGFGALAWLATGAVQLLVLPAAGPEAGPNARLRRDLPRAGAWTGLGATTFTLLPVAVATSCRMPGATPGQRRDGRATAS</sequence>
<dbReference type="EMBL" id="JACBXS010000069">
    <property type="protein sequence ID" value="NYS26746.1"/>
    <property type="molecule type" value="Genomic_DNA"/>
</dbReference>
<gene>
    <name evidence="2" type="ORF">HUK65_17360</name>
</gene>
<comment type="caution">
    <text evidence="2">The sequence shown here is derived from an EMBL/GenBank/DDBJ whole genome shotgun (WGS) entry which is preliminary data.</text>
</comment>